<gene>
    <name evidence="1" type="ORF">F2Q70_00005500</name>
</gene>
<dbReference type="AlphaFoldDB" id="A0A8S9IZY4"/>
<accession>A0A8S9IZY4</accession>
<name>A0A8S9IZY4_BRACR</name>
<evidence type="ECO:0000313" key="1">
    <source>
        <dbReference type="EMBL" id="KAF2575394.1"/>
    </source>
</evidence>
<reference evidence="1" key="1">
    <citation type="submission" date="2019-12" db="EMBL/GenBank/DDBJ databases">
        <title>Genome sequencing and annotation of Brassica cretica.</title>
        <authorList>
            <person name="Studholme D.J."/>
            <person name="Sarris P.F."/>
        </authorList>
    </citation>
    <scope>NUCLEOTIDE SEQUENCE</scope>
    <source>
        <strain evidence="1">PFS-102/07</strain>
        <tissue evidence="1">Leaf</tissue>
    </source>
</reference>
<protein>
    <submittedName>
        <fullName evidence="1">Uncharacterized protein</fullName>
    </submittedName>
</protein>
<sequence length="65" mass="7250">MPSLSSSTGESFCSTCCYFDDIHLCRSSHVIGRLLNFCVSRNIKKNGGFTVNGEGYVLPDEVDWR</sequence>
<dbReference type="EMBL" id="QGKY02001015">
    <property type="protein sequence ID" value="KAF2575394.1"/>
    <property type="molecule type" value="Genomic_DNA"/>
</dbReference>
<organism evidence="1">
    <name type="scientific">Brassica cretica</name>
    <name type="common">Mustard</name>
    <dbReference type="NCBI Taxonomy" id="69181"/>
    <lineage>
        <taxon>Eukaryota</taxon>
        <taxon>Viridiplantae</taxon>
        <taxon>Streptophyta</taxon>
        <taxon>Embryophyta</taxon>
        <taxon>Tracheophyta</taxon>
        <taxon>Spermatophyta</taxon>
        <taxon>Magnoliopsida</taxon>
        <taxon>eudicotyledons</taxon>
        <taxon>Gunneridae</taxon>
        <taxon>Pentapetalae</taxon>
        <taxon>rosids</taxon>
        <taxon>malvids</taxon>
        <taxon>Brassicales</taxon>
        <taxon>Brassicaceae</taxon>
        <taxon>Brassiceae</taxon>
        <taxon>Brassica</taxon>
    </lineage>
</organism>
<comment type="caution">
    <text evidence="1">The sequence shown here is derived from an EMBL/GenBank/DDBJ whole genome shotgun (WGS) entry which is preliminary data.</text>
</comment>
<proteinExistence type="predicted"/>